<organism evidence="1 2">
    <name type="scientific">Portunus trituberculatus</name>
    <name type="common">Swimming crab</name>
    <name type="synonym">Neptunus trituberculatus</name>
    <dbReference type="NCBI Taxonomy" id="210409"/>
    <lineage>
        <taxon>Eukaryota</taxon>
        <taxon>Metazoa</taxon>
        <taxon>Ecdysozoa</taxon>
        <taxon>Arthropoda</taxon>
        <taxon>Crustacea</taxon>
        <taxon>Multicrustacea</taxon>
        <taxon>Malacostraca</taxon>
        <taxon>Eumalacostraca</taxon>
        <taxon>Eucarida</taxon>
        <taxon>Decapoda</taxon>
        <taxon>Pleocyemata</taxon>
        <taxon>Brachyura</taxon>
        <taxon>Eubrachyura</taxon>
        <taxon>Portunoidea</taxon>
        <taxon>Portunidae</taxon>
        <taxon>Portuninae</taxon>
        <taxon>Portunus</taxon>
    </lineage>
</organism>
<accession>A0A5B7GR31</accession>
<dbReference type="EMBL" id="VSRR010019708">
    <property type="protein sequence ID" value="MPC62460.1"/>
    <property type="molecule type" value="Genomic_DNA"/>
</dbReference>
<protein>
    <recommendedName>
        <fullName evidence="3">GIY-YIG domain-containing protein</fullName>
    </recommendedName>
</protein>
<evidence type="ECO:0008006" key="3">
    <source>
        <dbReference type="Google" id="ProtNLM"/>
    </source>
</evidence>
<evidence type="ECO:0000313" key="2">
    <source>
        <dbReference type="Proteomes" id="UP000324222"/>
    </source>
</evidence>
<proteinExistence type="predicted"/>
<sequence length="150" mass="17630">MPTRPDTTIKLIIYYQSRKTSQLLIKNKETNEKSATQEETDEKSATHEDHVTYEHKCNNENCRAHTYIGMTRTSLSRRLTCHLKNGAIHEHYSKHHQRDPTLHDLVTGNMVLDKEKERRRLTLLEAIYIALKKPNMNHQTRDLQTLPTLK</sequence>
<reference evidence="1 2" key="1">
    <citation type="submission" date="2019-05" db="EMBL/GenBank/DDBJ databases">
        <title>Another draft genome of Portunus trituberculatus and its Hox gene families provides insights of decapod evolution.</title>
        <authorList>
            <person name="Jeong J.-H."/>
            <person name="Song I."/>
            <person name="Kim S."/>
            <person name="Choi T."/>
            <person name="Kim D."/>
            <person name="Ryu S."/>
            <person name="Kim W."/>
        </authorList>
    </citation>
    <scope>NUCLEOTIDE SEQUENCE [LARGE SCALE GENOMIC DNA]</scope>
    <source>
        <tissue evidence="1">Muscle</tissue>
    </source>
</reference>
<keyword evidence="2" id="KW-1185">Reference proteome</keyword>
<name>A0A5B7GR31_PORTR</name>
<dbReference type="AlphaFoldDB" id="A0A5B7GR31"/>
<comment type="caution">
    <text evidence="1">The sequence shown here is derived from an EMBL/GenBank/DDBJ whole genome shotgun (WGS) entry which is preliminary data.</text>
</comment>
<evidence type="ECO:0000313" key="1">
    <source>
        <dbReference type="EMBL" id="MPC62460.1"/>
    </source>
</evidence>
<gene>
    <name evidence="1" type="ORF">E2C01_056545</name>
</gene>
<dbReference type="Proteomes" id="UP000324222">
    <property type="component" value="Unassembled WGS sequence"/>
</dbReference>
<dbReference type="OrthoDB" id="6378814at2759"/>